<dbReference type="Proteomes" id="UP000501945">
    <property type="component" value="Chromosome"/>
</dbReference>
<dbReference type="InterPro" id="IPR027417">
    <property type="entry name" value="P-loop_NTPase"/>
</dbReference>
<dbReference type="AlphaFoldDB" id="A0A6H0UET4"/>
<dbReference type="InterPro" id="IPR052922">
    <property type="entry name" value="Cytidylate_Kinase-2"/>
</dbReference>
<organism evidence="1 2">
    <name type="scientific">Pseudolactococcus raffinolactis</name>
    <dbReference type="NCBI Taxonomy" id="1366"/>
    <lineage>
        <taxon>Bacteria</taxon>
        <taxon>Bacillati</taxon>
        <taxon>Bacillota</taxon>
        <taxon>Bacilli</taxon>
        <taxon>Lactobacillales</taxon>
        <taxon>Streptococcaceae</taxon>
        <taxon>Pseudolactococcus</taxon>
    </lineage>
</organism>
<evidence type="ECO:0000313" key="1">
    <source>
        <dbReference type="EMBL" id="QIW54700.1"/>
    </source>
</evidence>
<evidence type="ECO:0000313" key="2">
    <source>
        <dbReference type="Proteomes" id="UP000501945"/>
    </source>
</evidence>
<sequence>MKIYIIGAVASGKTTLAKTLSDRLDVPYYSLDNVVHLPDAQSPTGNTKRSVTEQAQLFAHILQQDRYIIEDVGRPQFTKGLHEVDHILFLDFPVYQLYKRVIFRWLKQGVGIEASNYKPTVAMLSKMLKWTTTSSKRQIQPFLAKTTILRNKRDNQNYSDQFEV</sequence>
<accession>A0A6H0UET4</accession>
<dbReference type="RefSeq" id="WP_167839106.1">
    <property type="nucleotide sequence ID" value="NZ_CP047616.1"/>
</dbReference>
<name>A0A6H0UET4_9LACT</name>
<dbReference type="SUPFAM" id="SSF52540">
    <property type="entry name" value="P-loop containing nucleoside triphosphate hydrolases"/>
    <property type="match status" value="1"/>
</dbReference>
<dbReference type="EMBL" id="CP047616">
    <property type="protein sequence ID" value="QIW54700.1"/>
    <property type="molecule type" value="Genomic_DNA"/>
</dbReference>
<dbReference type="PANTHER" id="PTHR37816">
    <property type="entry name" value="YALI0E33011P"/>
    <property type="match status" value="1"/>
</dbReference>
<protein>
    <recommendedName>
        <fullName evidence="3">DNA topology modulation protein FLAR-related protein</fullName>
    </recommendedName>
</protein>
<dbReference type="Gene3D" id="3.40.50.300">
    <property type="entry name" value="P-loop containing nucleotide triphosphate hydrolases"/>
    <property type="match status" value="1"/>
</dbReference>
<gene>
    <name evidence="1" type="ORF">GU336_11430</name>
</gene>
<proteinExistence type="predicted"/>
<dbReference type="PANTHER" id="PTHR37816:SF2">
    <property type="entry name" value="DNA TOPOLOGY MODULATION PROTEIN FLAR-RELATED PROTEIN"/>
    <property type="match status" value="1"/>
</dbReference>
<evidence type="ECO:0008006" key="3">
    <source>
        <dbReference type="Google" id="ProtNLM"/>
    </source>
</evidence>
<reference evidence="1 2" key="1">
    <citation type="submission" date="2019-12" db="EMBL/GenBank/DDBJ databases">
        <title>Whole genome sequences of Lactococcus raffinolactis strains isolated from sewage.</title>
        <authorList>
            <person name="Ybazeta G."/>
            <person name="Ross M."/>
            <person name="Brabant-Kirwan D."/>
            <person name="Saleh M."/>
            <person name="Dillon J.A."/>
            <person name="Splinter K."/>
            <person name="Nokhbeh R."/>
        </authorList>
    </citation>
    <scope>NUCLEOTIDE SEQUENCE [LARGE SCALE GENOMIC DNA]</scope>
    <source>
        <strain evidence="1 2">Lr_19_5</strain>
    </source>
</reference>